<reference evidence="3" key="1">
    <citation type="journal article" date="2008" name="Nat. Genet.">
        <title>The Pristionchus pacificus genome provides a unique perspective on nematode lifestyle and parasitism.</title>
        <authorList>
            <person name="Dieterich C."/>
            <person name="Clifton S.W."/>
            <person name="Schuster L.N."/>
            <person name="Chinwalla A."/>
            <person name="Delehaunty K."/>
            <person name="Dinkelacker I."/>
            <person name="Fulton L."/>
            <person name="Fulton R."/>
            <person name="Godfrey J."/>
            <person name="Minx P."/>
            <person name="Mitreva M."/>
            <person name="Roeseler W."/>
            <person name="Tian H."/>
            <person name="Witte H."/>
            <person name="Yang S.P."/>
            <person name="Wilson R.K."/>
            <person name="Sommer R.J."/>
        </authorList>
    </citation>
    <scope>NUCLEOTIDE SEQUENCE [LARGE SCALE GENOMIC DNA]</scope>
    <source>
        <strain evidence="3">PS312</strain>
    </source>
</reference>
<gene>
    <name evidence="2" type="primary">WBGene00277908</name>
</gene>
<organism evidence="2 3">
    <name type="scientific">Pristionchus pacificus</name>
    <name type="common">Parasitic nematode worm</name>
    <dbReference type="NCBI Taxonomy" id="54126"/>
    <lineage>
        <taxon>Eukaryota</taxon>
        <taxon>Metazoa</taxon>
        <taxon>Ecdysozoa</taxon>
        <taxon>Nematoda</taxon>
        <taxon>Chromadorea</taxon>
        <taxon>Rhabditida</taxon>
        <taxon>Rhabditina</taxon>
        <taxon>Diplogasteromorpha</taxon>
        <taxon>Diplogasteroidea</taxon>
        <taxon>Neodiplogasteridae</taxon>
        <taxon>Pristionchus</taxon>
    </lineage>
</organism>
<evidence type="ECO:0000256" key="1">
    <source>
        <dbReference type="SAM" id="MobiDB-lite"/>
    </source>
</evidence>
<keyword evidence="3" id="KW-1185">Reference proteome</keyword>
<proteinExistence type="predicted"/>
<sequence length="165" mass="18188">MESDRQPLVDEDNDEAGEGPPSLRYQAHPSMPPAPLSYPRYMPTYGQEQPHPSTPTTGQVVSHDPPSPPSDASESLLHEGFLCGHLSIKNACRLVAVHMLADIAYCSAIYPAAIPYFFPSNHTGLASSSPGLYWNKYSNYAELIAPDETVERSYESRRSPRLVNN</sequence>
<feature type="region of interest" description="Disordered" evidence="1">
    <location>
        <begin position="1"/>
        <end position="74"/>
    </location>
</feature>
<dbReference type="Proteomes" id="UP000005239">
    <property type="component" value="Unassembled WGS sequence"/>
</dbReference>
<protein>
    <submittedName>
        <fullName evidence="2">Uncharacterized protein</fullName>
    </submittedName>
</protein>
<dbReference type="EnsemblMetazoa" id="PPA39539.1">
    <property type="protein sequence ID" value="PPA39539.1"/>
    <property type="gene ID" value="WBGene00277908"/>
</dbReference>
<evidence type="ECO:0000313" key="3">
    <source>
        <dbReference type="Proteomes" id="UP000005239"/>
    </source>
</evidence>
<name>A0A2A6B3N0_PRIPA</name>
<dbReference type="AlphaFoldDB" id="A0A2A6B3N0"/>
<reference evidence="2" key="2">
    <citation type="submission" date="2022-06" db="UniProtKB">
        <authorList>
            <consortium name="EnsemblMetazoa"/>
        </authorList>
    </citation>
    <scope>IDENTIFICATION</scope>
    <source>
        <strain evidence="2">PS312</strain>
    </source>
</reference>
<feature type="compositionally biased region" description="Polar residues" evidence="1">
    <location>
        <begin position="46"/>
        <end position="60"/>
    </location>
</feature>
<accession>A0A8R1US98</accession>
<evidence type="ECO:0000313" key="2">
    <source>
        <dbReference type="EnsemblMetazoa" id="PPA39539.1"/>
    </source>
</evidence>
<accession>A0A2A6B3N0</accession>